<dbReference type="EMBL" id="RJVU01049301">
    <property type="protein sequence ID" value="ROL42780.1"/>
    <property type="molecule type" value="Genomic_DNA"/>
</dbReference>
<comment type="caution">
    <text evidence="1">The sequence shown here is derived from an EMBL/GenBank/DDBJ whole genome shotgun (WGS) entry which is preliminary data.</text>
</comment>
<proteinExistence type="predicted"/>
<protein>
    <submittedName>
        <fullName evidence="1">Uncharacterized protein</fullName>
    </submittedName>
</protein>
<accession>A0A3N0YAF0</accession>
<evidence type="ECO:0000313" key="2">
    <source>
        <dbReference type="Proteomes" id="UP000281406"/>
    </source>
</evidence>
<dbReference type="Proteomes" id="UP000281406">
    <property type="component" value="Unassembled WGS sequence"/>
</dbReference>
<evidence type="ECO:0000313" key="1">
    <source>
        <dbReference type="EMBL" id="ROL42780.1"/>
    </source>
</evidence>
<dbReference type="AlphaFoldDB" id="A0A3N0YAF0"/>
<keyword evidence="2" id="KW-1185">Reference proteome</keyword>
<sequence>MRRVRERRRPCGCVSLHHDREKSENAQLMLLAVPLVTKRIGSESDTADWLLIQQEPMSSLLNLQILGQHLQKPSNFPSSTCTDLLQIG</sequence>
<reference evidence="1 2" key="1">
    <citation type="submission" date="2018-10" db="EMBL/GenBank/DDBJ databases">
        <title>Genome assembly for a Yunnan-Guizhou Plateau 3E fish, Anabarilius grahami (Regan), and its evolutionary and genetic applications.</title>
        <authorList>
            <person name="Jiang W."/>
        </authorList>
    </citation>
    <scope>NUCLEOTIDE SEQUENCE [LARGE SCALE GENOMIC DNA]</scope>
    <source>
        <strain evidence="1">AG-KIZ</strain>
        <tissue evidence="1">Muscle</tissue>
    </source>
</reference>
<organism evidence="1 2">
    <name type="scientific">Anabarilius grahami</name>
    <name type="common">Kanglang fish</name>
    <name type="synonym">Barilius grahami</name>
    <dbReference type="NCBI Taxonomy" id="495550"/>
    <lineage>
        <taxon>Eukaryota</taxon>
        <taxon>Metazoa</taxon>
        <taxon>Chordata</taxon>
        <taxon>Craniata</taxon>
        <taxon>Vertebrata</taxon>
        <taxon>Euteleostomi</taxon>
        <taxon>Actinopterygii</taxon>
        <taxon>Neopterygii</taxon>
        <taxon>Teleostei</taxon>
        <taxon>Ostariophysi</taxon>
        <taxon>Cypriniformes</taxon>
        <taxon>Xenocyprididae</taxon>
        <taxon>Xenocypridinae</taxon>
        <taxon>Xenocypridinae incertae sedis</taxon>
        <taxon>Anabarilius</taxon>
    </lineage>
</organism>
<gene>
    <name evidence="1" type="ORF">DPX16_8526</name>
</gene>
<name>A0A3N0YAF0_ANAGA</name>